<dbReference type="EMBL" id="WEGK01000029">
    <property type="protein sequence ID" value="MQY24208.1"/>
    <property type="molecule type" value="Genomic_DNA"/>
</dbReference>
<dbReference type="GO" id="GO:0004806">
    <property type="term" value="F:triacylglycerol lipase activity"/>
    <property type="evidence" value="ECO:0007669"/>
    <property type="project" value="InterPro"/>
</dbReference>
<organism evidence="2 3">
    <name type="scientific">Nocardia macrotermitis</name>
    <dbReference type="NCBI Taxonomy" id="2585198"/>
    <lineage>
        <taxon>Bacteria</taxon>
        <taxon>Bacillati</taxon>
        <taxon>Actinomycetota</taxon>
        <taxon>Actinomycetes</taxon>
        <taxon>Mycobacteriales</taxon>
        <taxon>Nocardiaceae</taxon>
        <taxon>Nocardia</taxon>
    </lineage>
</organism>
<protein>
    <recommendedName>
        <fullName evidence="4">Secretory lipase</fullName>
    </recommendedName>
</protein>
<keyword evidence="1" id="KW-0732">Signal</keyword>
<evidence type="ECO:0000313" key="3">
    <source>
        <dbReference type="Proteomes" id="UP000438448"/>
    </source>
</evidence>
<dbReference type="PANTHER" id="PTHR34853">
    <property type="match status" value="1"/>
</dbReference>
<dbReference type="Proteomes" id="UP000438448">
    <property type="component" value="Unassembled WGS sequence"/>
</dbReference>
<feature type="signal peptide" evidence="1">
    <location>
        <begin position="1"/>
        <end position="19"/>
    </location>
</feature>
<dbReference type="RefSeq" id="WP_153415946.1">
    <property type="nucleotide sequence ID" value="NZ_WEGK01000029.1"/>
</dbReference>
<comment type="caution">
    <text evidence="2">The sequence shown here is derived from an EMBL/GenBank/DDBJ whole genome shotgun (WGS) entry which is preliminary data.</text>
</comment>
<evidence type="ECO:0008006" key="4">
    <source>
        <dbReference type="Google" id="ProtNLM"/>
    </source>
</evidence>
<dbReference type="PIRSF" id="PIRSF029171">
    <property type="entry name" value="Esterase_LipA"/>
    <property type="match status" value="1"/>
</dbReference>
<dbReference type="InterPro" id="IPR029058">
    <property type="entry name" value="AB_hydrolase_fold"/>
</dbReference>
<reference evidence="2 3" key="1">
    <citation type="submission" date="2019-10" db="EMBL/GenBank/DDBJ databases">
        <title>Nocardia macrotermitis sp. nov. and Nocardia aurantia sp. nov., isolated from the gut of fungus growing-termite Macrotermes natalensis.</title>
        <authorList>
            <person name="Benndorf R."/>
            <person name="Schwitalla J."/>
            <person name="Martin K."/>
            <person name="De Beer W."/>
            <person name="Kaster A.-K."/>
            <person name="Vollmers J."/>
            <person name="Poulsen M."/>
            <person name="Beemelmanns C."/>
        </authorList>
    </citation>
    <scope>NUCLEOTIDE SEQUENCE [LARGE SCALE GENOMIC DNA]</scope>
    <source>
        <strain evidence="2 3">RB20</strain>
    </source>
</reference>
<accession>A0A7K0DEV9</accession>
<sequence>MKSIHAGVLALAVVLAVTACSTTKSDDSRGPASLRPGELLTARTVEGSVALPHAARTALITYVSQDATGKPVVVSGTVAIPRTPPPSGGYPVISWAHGTTGVADACAPSADFPGGPTHGYIAEMDTSLDEWVAKGYVVAATDYEGLGTPGVHPYVNGVTEVNAVTDIVRAARQSDSSVGSTWFAIGHSQGGQAALFTAAQGPARAPELHLGGAVAIAPGSGFDQVVRYFAAANPGAEVAEPFLPLILLGAQAADSSLDPSRWTTPDAQPLLSAAKVDCIDALRKVTPVPANRIFRGDADLSALTMYLAQQDPGKLHLKVPTMVAQSSADQVIPKASTDLMVKTLRDNANTLDYREYQGADHRGTVGVSLSDAEAFVARNLGH</sequence>
<dbReference type="PANTHER" id="PTHR34853:SF1">
    <property type="entry name" value="LIPASE 5"/>
    <property type="match status" value="1"/>
</dbReference>
<feature type="chain" id="PRO_5038841140" description="Secretory lipase" evidence="1">
    <location>
        <begin position="20"/>
        <end position="382"/>
    </location>
</feature>
<keyword evidence="3" id="KW-1185">Reference proteome</keyword>
<dbReference type="SUPFAM" id="SSF53474">
    <property type="entry name" value="alpha/beta-Hydrolases"/>
    <property type="match status" value="1"/>
</dbReference>
<dbReference type="Gene3D" id="3.40.50.1820">
    <property type="entry name" value="alpha/beta hydrolase"/>
    <property type="match status" value="2"/>
</dbReference>
<evidence type="ECO:0000313" key="2">
    <source>
        <dbReference type="EMBL" id="MQY24208.1"/>
    </source>
</evidence>
<gene>
    <name evidence="2" type="ORF">NRB20_73430</name>
</gene>
<dbReference type="OrthoDB" id="9798122at2"/>
<dbReference type="AlphaFoldDB" id="A0A7K0DEV9"/>
<dbReference type="Pfam" id="PF03583">
    <property type="entry name" value="LIP"/>
    <property type="match status" value="1"/>
</dbReference>
<dbReference type="InterPro" id="IPR005152">
    <property type="entry name" value="Lipase_secreted"/>
</dbReference>
<dbReference type="GO" id="GO:0016042">
    <property type="term" value="P:lipid catabolic process"/>
    <property type="evidence" value="ECO:0007669"/>
    <property type="project" value="InterPro"/>
</dbReference>
<name>A0A7K0DEV9_9NOCA</name>
<evidence type="ECO:0000256" key="1">
    <source>
        <dbReference type="SAM" id="SignalP"/>
    </source>
</evidence>
<proteinExistence type="predicted"/>
<dbReference type="PROSITE" id="PS51257">
    <property type="entry name" value="PROKAR_LIPOPROTEIN"/>
    <property type="match status" value="1"/>
</dbReference>